<proteinExistence type="predicted"/>
<name>A0A4Y3PTZ8_BREPA</name>
<dbReference type="AlphaFoldDB" id="A0A4Y3PTZ8"/>
<evidence type="ECO:0000313" key="1">
    <source>
        <dbReference type="EMBL" id="GEB34868.1"/>
    </source>
</evidence>
<dbReference type="Proteomes" id="UP000316882">
    <property type="component" value="Unassembled WGS sequence"/>
</dbReference>
<evidence type="ECO:0000313" key="2">
    <source>
        <dbReference type="Proteomes" id="UP000316882"/>
    </source>
</evidence>
<dbReference type="EMBL" id="BJMH01000029">
    <property type="protein sequence ID" value="GEB34868.1"/>
    <property type="molecule type" value="Genomic_DNA"/>
</dbReference>
<reference evidence="1 2" key="1">
    <citation type="submission" date="2019-06" db="EMBL/GenBank/DDBJ databases">
        <title>Whole genome shotgun sequence of Brevibacillus parabrevis NBRC 12334.</title>
        <authorList>
            <person name="Hosoyama A."/>
            <person name="Uohara A."/>
            <person name="Ohji S."/>
            <person name="Ichikawa N."/>
        </authorList>
    </citation>
    <scope>NUCLEOTIDE SEQUENCE [LARGE SCALE GENOMIC DNA]</scope>
    <source>
        <strain evidence="1 2">NBRC 12334</strain>
    </source>
</reference>
<gene>
    <name evidence="1" type="ORF">BPA01_44480</name>
</gene>
<sequence>MIAIAKFVVNIATMLPSTKIPRTSNMAVLRFTPENNNGIVGPEMDTASAKRLTSHPALDILI</sequence>
<protein>
    <submittedName>
        <fullName evidence="1">Uncharacterized protein</fullName>
    </submittedName>
</protein>
<comment type="caution">
    <text evidence="1">The sequence shown here is derived from an EMBL/GenBank/DDBJ whole genome shotgun (WGS) entry which is preliminary data.</text>
</comment>
<keyword evidence="2" id="KW-1185">Reference proteome</keyword>
<organism evidence="1 2">
    <name type="scientific">Brevibacillus parabrevis</name>
    <dbReference type="NCBI Taxonomy" id="54914"/>
    <lineage>
        <taxon>Bacteria</taxon>
        <taxon>Bacillati</taxon>
        <taxon>Bacillota</taxon>
        <taxon>Bacilli</taxon>
        <taxon>Bacillales</taxon>
        <taxon>Paenibacillaceae</taxon>
        <taxon>Brevibacillus</taxon>
    </lineage>
</organism>
<accession>A0A4Y3PTZ8</accession>